<dbReference type="RefSeq" id="WP_121172374.1">
    <property type="nucleotide sequence ID" value="NZ_RBIN01000004.1"/>
</dbReference>
<feature type="compositionally biased region" description="Basic and acidic residues" evidence="1">
    <location>
        <begin position="123"/>
        <end position="137"/>
    </location>
</feature>
<evidence type="ECO:0000313" key="2">
    <source>
        <dbReference type="EMBL" id="RKR04188.1"/>
    </source>
</evidence>
<keyword evidence="3" id="KW-1185">Reference proteome</keyword>
<dbReference type="EMBL" id="RBIN01000004">
    <property type="protein sequence ID" value="RKR04188.1"/>
    <property type="molecule type" value="Genomic_DNA"/>
</dbReference>
<sequence>MAEQHRNQHAREEPERREEALEPHEDELTATAEEVESLTDRSEEDFDGTASTQPAEELPQEFDEQAEEAVIGDLDRDEAELARKEAELENELEVTGADEEGVEAHIKELDFDEAEGEDGVDPEATRPDRQSRDPDSL</sequence>
<organism evidence="2 3">
    <name type="scientific">Kushneria sinocarnis</name>
    <dbReference type="NCBI Taxonomy" id="595502"/>
    <lineage>
        <taxon>Bacteria</taxon>
        <taxon>Pseudomonadati</taxon>
        <taxon>Pseudomonadota</taxon>
        <taxon>Gammaproteobacteria</taxon>
        <taxon>Oceanospirillales</taxon>
        <taxon>Halomonadaceae</taxon>
        <taxon>Kushneria</taxon>
    </lineage>
</organism>
<feature type="compositionally biased region" description="Acidic residues" evidence="1">
    <location>
        <begin position="110"/>
        <end position="121"/>
    </location>
</feature>
<feature type="compositionally biased region" description="Basic and acidic residues" evidence="1">
    <location>
        <begin position="1"/>
        <end position="27"/>
    </location>
</feature>
<comment type="caution">
    <text evidence="2">The sequence shown here is derived from an EMBL/GenBank/DDBJ whole genome shotgun (WGS) entry which is preliminary data.</text>
</comment>
<evidence type="ECO:0000256" key="1">
    <source>
        <dbReference type="SAM" id="MobiDB-lite"/>
    </source>
</evidence>
<gene>
    <name evidence="2" type="ORF">C7446_1388</name>
</gene>
<evidence type="ECO:0000313" key="3">
    <source>
        <dbReference type="Proteomes" id="UP000281975"/>
    </source>
</evidence>
<accession>A0A420WWU3</accession>
<feature type="compositionally biased region" description="Acidic residues" evidence="1">
    <location>
        <begin position="58"/>
        <end position="67"/>
    </location>
</feature>
<name>A0A420WWU3_9GAMM</name>
<feature type="compositionally biased region" description="Acidic residues" evidence="1">
    <location>
        <begin position="33"/>
        <end position="47"/>
    </location>
</feature>
<dbReference type="OrthoDB" id="6182854at2"/>
<dbReference type="AlphaFoldDB" id="A0A420WWU3"/>
<feature type="compositionally biased region" description="Acidic residues" evidence="1">
    <location>
        <begin position="88"/>
        <end position="101"/>
    </location>
</feature>
<dbReference type="Proteomes" id="UP000281975">
    <property type="component" value="Unassembled WGS sequence"/>
</dbReference>
<protein>
    <submittedName>
        <fullName evidence="2">Uncharacterized protein</fullName>
    </submittedName>
</protein>
<feature type="region of interest" description="Disordered" evidence="1">
    <location>
        <begin position="1"/>
        <end position="137"/>
    </location>
</feature>
<proteinExistence type="predicted"/>
<reference evidence="2 3" key="1">
    <citation type="submission" date="2018-10" db="EMBL/GenBank/DDBJ databases">
        <title>Genomic Encyclopedia of Type Strains, Phase IV (KMG-IV): sequencing the most valuable type-strain genomes for metagenomic binning, comparative biology and taxonomic classification.</title>
        <authorList>
            <person name="Goeker M."/>
        </authorList>
    </citation>
    <scope>NUCLEOTIDE SEQUENCE [LARGE SCALE GENOMIC DNA]</scope>
    <source>
        <strain evidence="2 3">DSM 23229</strain>
    </source>
</reference>